<organism evidence="1 2">
    <name type="scientific">Rozella allomycis (strain CSF55)</name>
    <dbReference type="NCBI Taxonomy" id="988480"/>
    <lineage>
        <taxon>Eukaryota</taxon>
        <taxon>Fungi</taxon>
        <taxon>Fungi incertae sedis</taxon>
        <taxon>Cryptomycota</taxon>
        <taxon>Cryptomycota incertae sedis</taxon>
        <taxon>Rozella</taxon>
    </lineage>
</organism>
<dbReference type="EMBL" id="ML006497">
    <property type="protein sequence ID" value="RKP16481.1"/>
    <property type="molecule type" value="Genomic_DNA"/>
</dbReference>
<sequence>MAISDCGGHPRSIEYAIEAFHELQATEPNAPNSICYNDLHSGLVGRLAKTYTSLNDNGLSTHVITPIIRRETFSFDAVVPGLEMRFEDAVFPKIFFCPPSLCKKHFKKPTNIDFPQTNFEN</sequence>
<feature type="non-terminal residue" evidence="1">
    <location>
        <position position="121"/>
    </location>
</feature>
<proteinExistence type="predicted"/>
<name>A0A4P9YCZ8_ROZAC</name>
<gene>
    <name evidence="1" type="ORF">ROZALSC1DRAFT_31596</name>
</gene>
<evidence type="ECO:0000313" key="1">
    <source>
        <dbReference type="EMBL" id="RKP16481.1"/>
    </source>
</evidence>
<reference evidence="2" key="1">
    <citation type="journal article" date="2018" name="Nat. Microbiol.">
        <title>Leveraging single-cell genomics to expand the fungal tree of life.</title>
        <authorList>
            <person name="Ahrendt S.R."/>
            <person name="Quandt C.A."/>
            <person name="Ciobanu D."/>
            <person name="Clum A."/>
            <person name="Salamov A."/>
            <person name="Andreopoulos B."/>
            <person name="Cheng J.F."/>
            <person name="Woyke T."/>
            <person name="Pelin A."/>
            <person name="Henrissat B."/>
            <person name="Reynolds N.K."/>
            <person name="Benny G.L."/>
            <person name="Smith M.E."/>
            <person name="James T.Y."/>
            <person name="Grigoriev I.V."/>
        </authorList>
    </citation>
    <scope>NUCLEOTIDE SEQUENCE [LARGE SCALE GENOMIC DNA]</scope>
    <source>
        <strain evidence="2">CSF55</strain>
    </source>
</reference>
<dbReference type="Proteomes" id="UP000281549">
    <property type="component" value="Unassembled WGS sequence"/>
</dbReference>
<protein>
    <submittedName>
        <fullName evidence="1">Uncharacterized protein</fullName>
    </submittedName>
</protein>
<dbReference type="AlphaFoldDB" id="A0A4P9YCZ8"/>
<evidence type="ECO:0000313" key="2">
    <source>
        <dbReference type="Proteomes" id="UP000281549"/>
    </source>
</evidence>
<accession>A0A4P9YCZ8</accession>